<feature type="compositionally biased region" description="Polar residues" evidence="1">
    <location>
        <begin position="355"/>
        <end position="364"/>
    </location>
</feature>
<evidence type="ECO:0000313" key="4">
    <source>
        <dbReference type="Proteomes" id="UP000471435"/>
    </source>
</evidence>
<dbReference type="EMBL" id="WTYP01000002">
    <property type="protein sequence ID" value="MXP48431.1"/>
    <property type="molecule type" value="Genomic_DNA"/>
</dbReference>
<protein>
    <submittedName>
        <fullName evidence="3">Uncharacterized protein</fullName>
    </submittedName>
</protein>
<keyword evidence="2" id="KW-1133">Transmembrane helix</keyword>
<gene>
    <name evidence="3" type="ORF">GRI43_13640</name>
</gene>
<dbReference type="AlphaFoldDB" id="A0A6I4V4Z8"/>
<keyword evidence="2" id="KW-0472">Membrane</keyword>
<feature type="region of interest" description="Disordered" evidence="1">
    <location>
        <begin position="332"/>
        <end position="364"/>
    </location>
</feature>
<organism evidence="3 4">
    <name type="scientific">Pontixanthobacter luteolus</name>
    <dbReference type="NCBI Taxonomy" id="295089"/>
    <lineage>
        <taxon>Bacteria</taxon>
        <taxon>Pseudomonadati</taxon>
        <taxon>Pseudomonadota</taxon>
        <taxon>Alphaproteobacteria</taxon>
        <taxon>Sphingomonadales</taxon>
        <taxon>Erythrobacteraceae</taxon>
        <taxon>Pontixanthobacter</taxon>
    </lineage>
</organism>
<evidence type="ECO:0000313" key="3">
    <source>
        <dbReference type="EMBL" id="MXP48431.1"/>
    </source>
</evidence>
<dbReference type="RefSeq" id="WP_160731616.1">
    <property type="nucleotide sequence ID" value="NZ_WTYP01000002.1"/>
</dbReference>
<comment type="caution">
    <text evidence="3">The sequence shown here is derived from an EMBL/GenBank/DDBJ whole genome shotgun (WGS) entry which is preliminary data.</text>
</comment>
<keyword evidence="4" id="KW-1185">Reference proteome</keyword>
<proteinExistence type="predicted"/>
<sequence length="364" mass="40229">MADNEKEDGEKKPKGTLFNLSSLIPEVEHDGTTYISTVTSTDSWAKLRKELAADEDMSAEDFSARVVLHSIRPKDSEDQVDEELARSLASNDGFLEKLILAHPELYSKIDRSESGDKPKRVELLERGEDESAAAFLLRAFRDHDERRVAQTKAFTERMTREFQGLAGSLSGKGLDALIRGNSASDRIKDIIEGSHSSLIDKALGRSAYGADTFTAPEPMRLPPMPENPIHETNRKLAKMATSTEEMRQVIFQQAEMQRSLNEVATELLDKFVEGSATAERNAKRAIGVAVAAVLVAVATFIIGQLTNKAPEEMVAQQGEVVSTLHEIRDYARASDEAAAEQDQQMIESLDKIEEQTANPTRPSR</sequence>
<feature type="transmembrane region" description="Helical" evidence="2">
    <location>
        <begin position="285"/>
        <end position="303"/>
    </location>
</feature>
<dbReference type="Proteomes" id="UP000471435">
    <property type="component" value="Unassembled WGS sequence"/>
</dbReference>
<evidence type="ECO:0000256" key="2">
    <source>
        <dbReference type="SAM" id="Phobius"/>
    </source>
</evidence>
<reference evidence="3 4" key="1">
    <citation type="submission" date="2019-12" db="EMBL/GenBank/DDBJ databases">
        <title>Genomic-based taxomic classification of the family Erythrobacteraceae.</title>
        <authorList>
            <person name="Xu L."/>
        </authorList>
    </citation>
    <scope>NUCLEOTIDE SEQUENCE [LARGE SCALE GENOMIC DNA]</scope>
    <source>
        <strain evidence="3 4">SW-109</strain>
    </source>
</reference>
<accession>A0A6I4V4Z8</accession>
<dbReference type="OrthoDB" id="8092922at2"/>
<keyword evidence="2" id="KW-0812">Transmembrane</keyword>
<evidence type="ECO:0000256" key="1">
    <source>
        <dbReference type="SAM" id="MobiDB-lite"/>
    </source>
</evidence>
<name>A0A6I4V4Z8_9SPHN</name>